<evidence type="ECO:0000313" key="9">
    <source>
        <dbReference type="Proteomes" id="UP001152759"/>
    </source>
</evidence>
<evidence type="ECO:0000259" key="7">
    <source>
        <dbReference type="PROSITE" id="PS50991"/>
    </source>
</evidence>
<gene>
    <name evidence="8" type="ORF">BEMITA_LOCUS8206</name>
</gene>
<dbReference type="AlphaFoldDB" id="A0A9P0AC32"/>
<dbReference type="InterPro" id="IPR013785">
    <property type="entry name" value="Aldolase_TIM"/>
</dbReference>
<dbReference type="EMBL" id="OU963865">
    <property type="protein sequence ID" value="CAH0389370.1"/>
    <property type="molecule type" value="Genomic_DNA"/>
</dbReference>
<comment type="pathway">
    <text evidence="1">Metabolic intermediate metabolism; (S)-3-hydroxy-3-methylglutaryl-CoA degradation; acetoacetate from (S)-3-hydroxy-3-methylglutaryl-CoA: step 1/1.</text>
</comment>
<sequence length="352" mass="38186">MVFLTDVSKLLFSTSNHRNHHRNNNNSQTAKYSGYPKKVRIVEVGPRDGLQNEPNIVPTNVKIDFINQLSKTGLQTIEATSFVSPKWVPQMADSSEVLQGIMKHPRVNYPVLVPNMKGLEAAIKAGAEEIAIFGAASETFSRRNINCSIKESLERFRTVVATALDNGLKVRGYISCICGCPYEGSVPPSQVTKMAREMYNMGCYEICLGDTIGVGTPGSIRAVLEDVSKVVPIEKIGIHCHDTYGQALANILTALEMGVSIVDASVSGLGGCPYAKGASGNVATEDLVYMLEGMGIDTGVNLAALLRAGQFIRKHLGRETESKIGRAVSIDNIKILENYIKRKSHDQISVAD</sequence>
<dbReference type="SUPFAM" id="SSF51569">
    <property type="entry name" value="Aldolase"/>
    <property type="match status" value="1"/>
</dbReference>
<proteinExistence type="inferred from homology"/>
<dbReference type="InterPro" id="IPR043594">
    <property type="entry name" value="HMGL"/>
</dbReference>
<evidence type="ECO:0000256" key="5">
    <source>
        <dbReference type="ARBA" id="ARBA00023239"/>
    </source>
</evidence>
<dbReference type="EC" id="4.1.3.4" evidence="3"/>
<evidence type="ECO:0000256" key="1">
    <source>
        <dbReference type="ARBA" id="ARBA00005143"/>
    </source>
</evidence>
<dbReference type="NCBIfam" id="NF004283">
    <property type="entry name" value="PRK05692.1"/>
    <property type="match status" value="1"/>
</dbReference>
<dbReference type="GO" id="GO:0004419">
    <property type="term" value="F:hydroxymethylglutaryl-CoA lyase activity"/>
    <property type="evidence" value="ECO:0007669"/>
    <property type="project" value="UniProtKB-EC"/>
</dbReference>
<dbReference type="GO" id="GO:0006552">
    <property type="term" value="P:L-leucine catabolic process"/>
    <property type="evidence" value="ECO:0007669"/>
    <property type="project" value="TreeGrafter"/>
</dbReference>
<evidence type="ECO:0000256" key="6">
    <source>
        <dbReference type="ARBA" id="ARBA00049877"/>
    </source>
</evidence>
<dbReference type="Proteomes" id="UP001152759">
    <property type="component" value="Chromosome 4"/>
</dbReference>
<dbReference type="PANTHER" id="PTHR42738:SF7">
    <property type="entry name" value="HYDROXYMETHYLGLUTARYL-COA LYASE"/>
    <property type="match status" value="1"/>
</dbReference>
<feature type="domain" description="Pyruvate carboxyltransferase" evidence="7">
    <location>
        <begin position="39"/>
        <end position="306"/>
    </location>
</feature>
<dbReference type="PANTHER" id="PTHR42738">
    <property type="entry name" value="HYDROXYMETHYLGLUTARYL-COA LYASE"/>
    <property type="match status" value="1"/>
</dbReference>
<dbReference type="PROSITE" id="PS50991">
    <property type="entry name" value="PYR_CT"/>
    <property type="match status" value="1"/>
</dbReference>
<evidence type="ECO:0000313" key="8">
    <source>
        <dbReference type="EMBL" id="CAH0389370.1"/>
    </source>
</evidence>
<evidence type="ECO:0000256" key="2">
    <source>
        <dbReference type="ARBA" id="ARBA00009405"/>
    </source>
</evidence>
<dbReference type="FunFam" id="3.20.20.70:FF:000038">
    <property type="entry name" value="Hydroxymethylglutaryl-CoA lyase, mitochondrial"/>
    <property type="match status" value="1"/>
</dbReference>
<name>A0A9P0AC32_BEMTA</name>
<dbReference type="Pfam" id="PF00682">
    <property type="entry name" value="HMGL-like"/>
    <property type="match status" value="1"/>
</dbReference>
<keyword evidence="9" id="KW-1185">Reference proteome</keyword>
<dbReference type="CDD" id="cd07938">
    <property type="entry name" value="DRE_TIM_HMGL"/>
    <property type="match status" value="1"/>
</dbReference>
<reference evidence="8" key="1">
    <citation type="submission" date="2021-12" db="EMBL/GenBank/DDBJ databases">
        <authorList>
            <person name="King R."/>
        </authorList>
    </citation>
    <scope>NUCLEOTIDE SEQUENCE</scope>
</reference>
<dbReference type="OrthoDB" id="1905920at2759"/>
<keyword evidence="5" id="KW-0456">Lyase</keyword>
<evidence type="ECO:0000256" key="4">
    <source>
        <dbReference type="ARBA" id="ARBA00022723"/>
    </source>
</evidence>
<evidence type="ECO:0000256" key="3">
    <source>
        <dbReference type="ARBA" id="ARBA00012910"/>
    </source>
</evidence>
<dbReference type="Gene3D" id="3.20.20.70">
    <property type="entry name" value="Aldolase class I"/>
    <property type="match status" value="1"/>
</dbReference>
<comment type="catalytic activity">
    <reaction evidence="6">
        <text>(3S)-3-hydroxy-3-methylglutaryl-CoA = acetoacetate + acetyl-CoA</text>
        <dbReference type="Rhea" id="RHEA:24404"/>
        <dbReference type="ChEBI" id="CHEBI:13705"/>
        <dbReference type="ChEBI" id="CHEBI:43074"/>
        <dbReference type="ChEBI" id="CHEBI:57288"/>
        <dbReference type="EC" id="4.1.3.4"/>
    </reaction>
</comment>
<protein>
    <recommendedName>
        <fullName evidence="3">hydroxymethylglutaryl-CoA lyase</fullName>
        <ecNumber evidence="3">4.1.3.4</ecNumber>
    </recommendedName>
</protein>
<organism evidence="8 9">
    <name type="scientific">Bemisia tabaci</name>
    <name type="common">Sweetpotato whitefly</name>
    <name type="synonym">Aleurodes tabaci</name>
    <dbReference type="NCBI Taxonomy" id="7038"/>
    <lineage>
        <taxon>Eukaryota</taxon>
        <taxon>Metazoa</taxon>
        <taxon>Ecdysozoa</taxon>
        <taxon>Arthropoda</taxon>
        <taxon>Hexapoda</taxon>
        <taxon>Insecta</taxon>
        <taxon>Pterygota</taxon>
        <taxon>Neoptera</taxon>
        <taxon>Paraneoptera</taxon>
        <taxon>Hemiptera</taxon>
        <taxon>Sternorrhyncha</taxon>
        <taxon>Aleyrodoidea</taxon>
        <taxon>Aleyrodidae</taxon>
        <taxon>Aleyrodinae</taxon>
        <taxon>Bemisia</taxon>
    </lineage>
</organism>
<dbReference type="GO" id="GO:0046951">
    <property type="term" value="P:ketone body biosynthetic process"/>
    <property type="evidence" value="ECO:0007669"/>
    <property type="project" value="TreeGrafter"/>
</dbReference>
<dbReference type="GO" id="GO:0046872">
    <property type="term" value="F:metal ion binding"/>
    <property type="evidence" value="ECO:0007669"/>
    <property type="project" value="UniProtKB-KW"/>
</dbReference>
<keyword evidence="4" id="KW-0479">Metal-binding</keyword>
<comment type="similarity">
    <text evidence="2">Belongs to the HMG-CoA lyase family.</text>
</comment>
<dbReference type="InterPro" id="IPR000891">
    <property type="entry name" value="PYR_CT"/>
</dbReference>
<accession>A0A9P0AC32</accession>